<evidence type="ECO:0000256" key="8">
    <source>
        <dbReference type="ARBA" id="ARBA00023128"/>
    </source>
</evidence>
<dbReference type="EC" id="2.5.1.91" evidence="14"/>
<dbReference type="GO" id="GO:0046872">
    <property type="term" value="F:metal ion binding"/>
    <property type="evidence" value="ECO:0007669"/>
    <property type="project" value="UniProtKB-KW"/>
</dbReference>
<dbReference type="GO" id="GO:0008299">
    <property type="term" value="P:isoprenoid biosynthetic process"/>
    <property type="evidence" value="ECO:0007669"/>
    <property type="project" value="UniProtKB-KW"/>
</dbReference>
<evidence type="ECO:0000256" key="15">
    <source>
        <dbReference type="ARBA" id="ARBA00073240"/>
    </source>
</evidence>
<dbReference type="EMBL" id="AXCM01012380">
    <property type="status" value="NOT_ANNOTATED_CDS"/>
    <property type="molecule type" value="Genomic_DNA"/>
</dbReference>
<reference evidence="21" key="1">
    <citation type="submission" date="2013-09" db="EMBL/GenBank/DDBJ databases">
        <title>The Genome Sequence of Anopheles culicifacies species A.</title>
        <authorList>
            <consortium name="The Broad Institute Genomics Platform"/>
            <person name="Neafsey D.E."/>
            <person name="Besansky N."/>
            <person name="Howell P."/>
            <person name="Walton C."/>
            <person name="Young S.K."/>
            <person name="Zeng Q."/>
            <person name="Gargeya S."/>
            <person name="Fitzgerald M."/>
            <person name="Haas B."/>
            <person name="Abouelleil A."/>
            <person name="Allen A.W."/>
            <person name="Alvarado L."/>
            <person name="Arachchi H.M."/>
            <person name="Berlin A.M."/>
            <person name="Chapman S.B."/>
            <person name="Gainer-Dewar J."/>
            <person name="Goldberg J."/>
            <person name="Griggs A."/>
            <person name="Gujja S."/>
            <person name="Hansen M."/>
            <person name="Howarth C."/>
            <person name="Imamovic A."/>
            <person name="Ireland A."/>
            <person name="Larimer J."/>
            <person name="McCowan C."/>
            <person name="Murphy C."/>
            <person name="Pearson M."/>
            <person name="Poon T.W."/>
            <person name="Priest M."/>
            <person name="Roberts A."/>
            <person name="Saif S."/>
            <person name="Shea T."/>
            <person name="Sisk P."/>
            <person name="Sykes S."/>
            <person name="Wortman J."/>
            <person name="Nusbaum C."/>
            <person name="Birren B."/>
        </authorList>
    </citation>
    <scope>NUCLEOTIDE SEQUENCE [LARGE SCALE GENOMIC DNA]</scope>
    <source>
        <strain evidence="21">A-37</strain>
    </source>
</reference>
<keyword evidence="8" id="KW-0496">Mitochondrion</keyword>
<comment type="similarity">
    <text evidence="3">Belongs to the FPP/GGPP synthase family.</text>
</comment>
<dbReference type="FunFam" id="1.10.600.10:FF:000011">
    <property type="entry name" value="Decaprenyl diphosphate synthase subunit 1"/>
    <property type="match status" value="1"/>
</dbReference>
<comment type="function">
    <text evidence="12">Heterotetrameric enzyme that catalyzes the condensation of farnesyl diphosphate (FPP), which acts as a primer, and isopentenyl diphosphate (IPP) to produce prenyl diphosphates of varying chain lengths and participates in the determination of the side chain of ubiquinone. Supplies nona and decaprenyl diphosphate, the precursors for the side chain of the isoprenoid quinones ubiquinone-9 (Q9)and ubiquinone-10 (Q10) respectively. The enzyme adds isopentenyl diphosphate molecules sequentially to farnesyl diphosphate with trans stereochemistry.</text>
</comment>
<dbReference type="EMBL" id="AXCM01012381">
    <property type="status" value="NOT_ANNOTATED_CDS"/>
    <property type="molecule type" value="Genomic_DNA"/>
</dbReference>
<dbReference type="PANTHER" id="PTHR12001:SF69">
    <property type="entry name" value="ALL TRANS-POLYPRENYL-DIPHOSPHATE SYNTHASE PDSS1"/>
    <property type="match status" value="1"/>
</dbReference>
<evidence type="ECO:0000256" key="2">
    <source>
        <dbReference type="ARBA" id="ARBA00004173"/>
    </source>
</evidence>
<evidence type="ECO:0000256" key="11">
    <source>
        <dbReference type="ARBA" id="ARBA00051100"/>
    </source>
</evidence>
<comment type="subcellular location">
    <subcellularLocation>
        <location evidence="2">Mitochondrion</location>
    </subcellularLocation>
</comment>
<sequence length="544" mass="62103">MAIRASGSRTLMLVCRSSNTLFRPIVACRTKTTTHNRWFGIGSPFEIIEKCTSNATLRRYMHNMTGSQEVQKYNAIDPYVLLKDDLEYIYEDIRNELKCATTHPELNKMAAYYLDGQGKAFRPMITILMAKALNYHVDNVNSLMALRVSGSRTLMLVYRSSNTLFRPIVACRTKTTTHNRWFGIGSPFEIIEKCTSNATLRRYMHNMTGSQEVQKYNAIDPYVLLKDDLEYIYEDIRNELKCATTHPELNKMAAYYLDGQGKAFRPMITILMAKALNYHVDNGNNDISNEQRKIAMVSEMIHTASLVHDDVIDQSFARRGKPSVNVLWNHKQLALAGDFILAVTSMLLARQKHDEVTYIFSQILTDLVQGEFMQLYSAETENDRFAHYFTKTYRKTASLIANSLKAAAVLAGVDNRIVELSYQYGRNIGLAFQLVDDLLDFVSSSEVLGKPVAIDLKLGLATAPVLFACEEFPELNPMIHRRFREPGDVERAFELVHLSQGFEQTRYLVKRHCLEARRLASQLCESPYQKGLIVVSDFLLKRIK</sequence>
<accession>A0A182MTW1</accession>
<evidence type="ECO:0000256" key="4">
    <source>
        <dbReference type="ARBA" id="ARBA00022679"/>
    </source>
</evidence>
<dbReference type="PANTHER" id="PTHR12001">
    <property type="entry name" value="GERANYLGERANYL PYROPHOSPHATE SYNTHASE"/>
    <property type="match status" value="1"/>
</dbReference>
<dbReference type="Proteomes" id="UP000075883">
    <property type="component" value="Unassembled WGS sequence"/>
</dbReference>
<evidence type="ECO:0000256" key="3">
    <source>
        <dbReference type="ARBA" id="ARBA00006706"/>
    </source>
</evidence>
<comment type="subunit">
    <text evidence="13">Heterotetramer composed of 2 PDSS1/DPS1 and 2 PDSS2/DLP1 subunits.</text>
</comment>
<protein>
    <recommendedName>
        <fullName evidence="15">All trans-polyprenyl-diphosphate synthase PDSS1</fullName>
        <ecNumber evidence="14">2.5.1.91</ecNumber>
    </recommendedName>
    <alternativeName>
        <fullName evidence="18">All-trans-decaprenyl-diphosphate synthase subunit 1</fullName>
    </alternativeName>
    <alternativeName>
        <fullName evidence="16">Decaprenyl-diphosphate synthase subunit 1</fullName>
    </alternativeName>
    <alternativeName>
        <fullName evidence="17">Solanesyl-diphosphate synthase subunit 1</fullName>
    </alternativeName>
    <alternativeName>
        <fullName evidence="19">Trans-prenyltransferase 1</fullName>
    </alternativeName>
</protein>
<dbReference type="InterPro" id="IPR033749">
    <property type="entry name" value="Polyprenyl_synt_CS"/>
</dbReference>
<evidence type="ECO:0000256" key="16">
    <source>
        <dbReference type="ARBA" id="ARBA00080324"/>
    </source>
</evidence>
<dbReference type="Pfam" id="PF00348">
    <property type="entry name" value="polyprenyl_synt"/>
    <property type="match status" value="1"/>
</dbReference>
<dbReference type="SFLD" id="SFLDS00005">
    <property type="entry name" value="Isoprenoid_Synthase_Type_I"/>
    <property type="match status" value="1"/>
</dbReference>
<comment type="catalytic activity">
    <reaction evidence="10">
        <text>6 isopentenyl diphosphate + (2E,6E)-farnesyl diphosphate = all-trans-nonaprenyl diphosphate + 6 diphosphate</text>
        <dbReference type="Rhea" id="RHEA:55364"/>
        <dbReference type="ChEBI" id="CHEBI:33019"/>
        <dbReference type="ChEBI" id="CHEBI:58391"/>
        <dbReference type="ChEBI" id="CHEBI:128769"/>
        <dbReference type="ChEBI" id="CHEBI:175763"/>
    </reaction>
    <physiologicalReaction direction="left-to-right" evidence="10">
        <dbReference type="Rhea" id="RHEA:55365"/>
    </physiologicalReaction>
</comment>
<name>A0A182MTW1_9DIPT</name>
<dbReference type="GO" id="GO:0097269">
    <property type="term" value="F:all-trans-decaprenyl-diphosphate synthase activity"/>
    <property type="evidence" value="ECO:0007669"/>
    <property type="project" value="UniProtKB-EC"/>
</dbReference>
<dbReference type="GO" id="GO:0032478">
    <property type="term" value="C:heterotetrameric polyprenyl diphosphate synthase complex"/>
    <property type="evidence" value="ECO:0007669"/>
    <property type="project" value="UniProtKB-ARBA"/>
</dbReference>
<evidence type="ECO:0000256" key="18">
    <source>
        <dbReference type="ARBA" id="ARBA00083689"/>
    </source>
</evidence>
<evidence type="ECO:0000256" key="7">
    <source>
        <dbReference type="ARBA" id="ARBA00023098"/>
    </source>
</evidence>
<dbReference type="Gene3D" id="1.10.600.10">
    <property type="entry name" value="Farnesyl Diphosphate Synthase"/>
    <property type="match status" value="2"/>
</dbReference>
<keyword evidence="7" id="KW-0443">Lipid metabolism</keyword>
<dbReference type="CDD" id="cd00685">
    <property type="entry name" value="Trans_IPPS_HT"/>
    <property type="match status" value="1"/>
</dbReference>
<comment type="cofactor">
    <cofactor evidence="1">
        <name>Mg(2+)</name>
        <dbReference type="ChEBI" id="CHEBI:18420"/>
    </cofactor>
</comment>
<evidence type="ECO:0000256" key="17">
    <source>
        <dbReference type="ARBA" id="ARBA00083184"/>
    </source>
</evidence>
<dbReference type="InterPro" id="IPR000092">
    <property type="entry name" value="Polyprenyl_synt"/>
</dbReference>
<evidence type="ECO:0000256" key="1">
    <source>
        <dbReference type="ARBA" id="ARBA00001946"/>
    </source>
</evidence>
<evidence type="ECO:0000256" key="5">
    <source>
        <dbReference type="ARBA" id="ARBA00022723"/>
    </source>
</evidence>
<evidence type="ECO:0000313" key="20">
    <source>
        <dbReference type="EnsemblMetazoa" id="ACUA026158-PA"/>
    </source>
</evidence>
<dbReference type="VEuPathDB" id="VectorBase:ACUA026158"/>
<organism evidence="20 21">
    <name type="scientific">Anopheles culicifacies</name>
    <dbReference type="NCBI Taxonomy" id="139723"/>
    <lineage>
        <taxon>Eukaryota</taxon>
        <taxon>Metazoa</taxon>
        <taxon>Ecdysozoa</taxon>
        <taxon>Arthropoda</taxon>
        <taxon>Hexapoda</taxon>
        <taxon>Insecta</taxon>
        <taxon>Pterygota</taxon>
        <taxon>Neoptera</taxon>
        <taxon>Endopterygota</taxon>
        <taxon>Diptera</taxon>
        <taxon>Nematocera</taxon>
        <taxon>Culicoidea</taxon>
        <taxon>Culicidae</taxon>
        <taxon>Anophelinae</taxon>
        <taxon>Anopheles</taxon>
        <taxon>culicifacies species complex</taxon>
    </lineage>
</organism>
<dbReference type="STRING" id="139723.A0A182MTW1"/>
<dbReference type="AlphaFoldDB" id="A0A182MTW1"/>
<dbReference type="EnsemblMetazoa" id="ACUA026158-RA">
    <property type="protein sequence ID" value="ACUA026158-PA"/>
    <property type="gene ID" value="ACUA026158"/>
</dbReference>
<keyword evidence="6" id="KW-0460">Magnesium</keyword>
<keyword evidence="21" id="KW-1185">Reference proteome</keyword>
<evidence type="ECO:0000256" key="12">
    <source>
        <dbReference type="ARBA" id="ARBA00057934"/>
    </source>
</evidence>
<dbReference type="PROSITE" id="PS00723">
    <property type="entry name" value="POLYPRENYL_SYNTHASE_1"/>
    <property type="match status" value="1"/>
</dbReference>
<evidence type="ECO:0000256" key="10">
    <source>
        <dbReference type="ARBA" id="ARBA00050825"/>
    </source>
</evidence>
<keyword evidence="4" id="KW-0808">Transferase</keyword>
<dbReference type="GO" id="GO:0042811">
    <property type="term" value="P:pheromone biosynthetic process"/>
    <property type="evidence" value="ECO:0007669"/>
    <property type="project" value="UniProtKB-ARBA"/>
</dbReference>
<evidence type="ECO:0000256" key="9">
    <source>
        <dbReference type="ARBA" id="ARBA00023229"/>
    </source>
</evidence>
<reference evidence="20" key="2">
    <citation type="submission" date="2020-05" db="UniProtKB">
        <authorList>
            <consortium name="EnsemblMetazoa"/>
        </authorList>
    </citation>
    <scope>IDENTIFICATION</scope>
    <source>
        <strain evidence="20">A-37</strain>
    </source>
</reference>
<dbReference type="InterPro" id="IPR008949">
    <property type="entry name" value="Isoprenoid_synthase_dom_sf"/>
</dbReference>
<evidence type="ECO:0000313" key="21">
    <source>
        <dbReference type="Proteomes" id="UP000075883"/>
    </source>
</evidence>
<proteinExistence type="inferred from homology"/>
<evidence type="ECO:0000256" key="19">
    <source>
        <dbReference type="ARBA" id="ARBA00084036"/>
    </source>
</evidence>
<dbReference type="GO" id="GO:0006744">
    <property type="term" value="P:ubiquinone biosynthetic process"/>
    <property type="evidence" value="ECO:0007669"/>
    <property type="project" value="TreeGrafter"/>
</dbReference>
<evidence type="ECO:0000256" key="14">
    <source>
        <dbReference type="ARBA" id="ARBA00066510"/>
    </source>
</evidence>
<dbReference type="SUPFAM" id="SSF48576">
    <property type="entry name" value="Terpenoid synthases"/>
    <property type="match status" value="2"/>
</dbReference>
<keyword evidence="9" id="KW-0414">Isoprene biosynthesis</keyword>
<evidence type="ECO:0000256" key="6">
    <source>
        <dbReference type="ARBA" id="ARBA00022842"/>
    </source>
</evidence>
<evidence type="ECO:0000256" key="13">
    <source>
        <dbReference type="ARBA" id="ARBA00064334"/>
    </source>
</evidence>
<dbReference type="PROSITE" id="PS00444">
    <property type="entry name" value="POLYPRENYL_SYNTHASE_2"/>
    <property type="match status" value="1"/>
</dbReference>
<comment type="catalytic activity">
    <reaction evidence="11">
        <text>7 isopentenyl diphosphate + (2E,6E)-farnesyl diphosphate = all-trans-decaprenyl diphosphate + 7 diphosphate</text>
        <dbReference type="Rhea" id="RHEA:27802"/>
        <dbReference type="ChEBI" id="CHEBI:33019"/>
        <dbReference type="ChEBI" id="CHEBI:60721"/>
        <dbReference type="ChEBI" id="CHEBI:128769"/>
        <dbReference type="ChEBI" id="CHEBI:175763"/>
        <dbReference type="EC" id="2.5.1.91"/>
    </reaction>
    <physiologicalReaction direction="left-to-right" evidence="11">
        <dbReference type="Rhea" id="RHEA:27803"/>
    </physiologicalReaction>
</comment>
<keyword evidence="5" id="KW-0479">Metal-binding</keyword>